<keyword evidence="1" id="KW-0472">Membrane</keyword>
<dbReference type="EMBL" id="NIDE01000004">
    <property type="protein sequence ID" value="OWK43488.1"/>
    <property type="molecule type" value="Genomic_DNA"/>
</dbReference>
<name>A0A225DY76_9BACT</name>
<sequence length="68" mass="7426">MAFVLELLVQVLFEGLIWSFQSWPIWVGATVVRAGSLGYARVEAEGLCWVIGMAVMLAVGAGIIFLIR</sequence>
<feature type="transmembrane region" description="Helical" evidence="1">
    <location>
        <begin position="46"/>
        <end position="67"/>
    </location>
</feature>
<dbReference type="AlphaFoldDB" id="A0A225DY76"/>
<keyword evidence="3" id="KW-1185">Reference proteome</keyword>
<evidence type="ECO:0000313" key="3">
    <source>
        <dbReference type="Proteomes" id="UP000214646"/>
    </source>
</evidence>
<reference evidence="3" key="1">
    <citation type="submission" date="2017-06" db="EMBL/GenBank/DDBJ databases">
        <title>Genome analysis of Fimbriiglobus ruber SP5, the first member of the order Planctomycetales with confirmed chitinolytic capability.</title>
        <authorList>
            <person name="Ravin N.V."/>
            <person name="Rakitin A.L."/>
            <person name="Ivanova A.A."/>
            <person name="Beletsky A.V."/>
            <person name="Kulichevskaya I.S."/>
            <person name="Mardanov A.V."/>
            <person name="Dedysh S.N."/>
        </authorList>
    </citation>
    <scope>NUCLEOTIDE SEQUENCE [LARGE SCALE GENOMIC DNA]</scope>
    <source>
        <strain evidence="3">SP5</strain>
    </source>
</reference>
<evidence type="ECO:0000313" key="2">
    <source>
        <dbReference type="EMBL" id="OWK43488.1"/>
    </source>
</evidence>
<comment type="caution">
    <text evidence="2">The sequence shown here is derived from an EMBL/GenBank/DDBJ whole genome shotgun (WGS) entry which is preliminary data.</text>
</comment>
<keyword evidence="1" id="KW-1133">Transmembrane helix</keyword>
<evidence type="ECO:0000256" key="1">
    <source>
        <dbReference type="SAM" id="Phobius"/>
    </source>
</evidence>
<dbReference type="RefSeq" id="WP_088254317.1">
    <property type="nucleotide sequence ID" value="NZ_NIDE01000004.1"/>
</dbReference>
<keyword evidence="1" id="KW-0812">Transmembrane</keyword>
<organism evidence="2 3">
    <name type="scientific">Fimbriiglobus ruber</name>
    <dbReference type="NCBI Taxonomy" id="1908690"/>
    <lineage>
        <taxon>Bacteria</taxon>
        <taxon>Pseudomonadati</taxon>
        <taxon>Planctomycetota</taxon>
        <taxon>Planctomycetia</taxon>
        <taxon>Gemmatales</taxon>
        <taxon>Gemmataceae</taxon>
        <taxon>Fimbriiglobus</taxon>
    </lineage>
</organism>
<gene>
    <name evidence="2" type="ORF">FRUB_03087</name>
</gene>
<accession>A0A225DY76</accession>
<proteinExistence type="predicted"/>
<dbReference type="Proteomes" id="UP000214646">
    <property type="component" value="Unassembled WGS sequence"/>
</dbReference>
<protein>
    <submittedName>
        <fullName evidence="2">Uncharacterized protein</fullName>
    </submittedName>
</protein>